<dbReference type="OrthoDB" id="9793058at2"/>
<dbReference type="SMART" id="SM00226">
    <property type="entry name" value="LMWPc"/>
    <property type="match status" value="1"/>
</dbReference>
<gene>
    <name evidence="3" type="ORF">RT97_21035</name>
</gene>
<keyword evidence="1" id="KW-0059">Arsenical resistance</keyword>
<dbReference type="PANTHER" id="PTHR43428">
    <property type="entry name" value="ARSENATE REDUCTASE"/>
    <property type="match status" value="1"/>
</dbReference>
<dbReference type="Gene3D" id="3.40.50.2300">
    <property type="match status" value="1"/>
</dbReference>
<accession>A0A0D0KQ36</accession>
<dbReference type="Proteomes" id="UP000032067">
    <property type="component" value="Unassembled WGS sequence"/>
</dbReference>
<sequence length="164" mass="17558">MARGIVVTFVSRRNSLRSTLAHASLAHLGGGRFTVLSCGQPGKVAADIHPAAVAALENAGIPPLDAPPRSWNDLTASGAPRAEFVITLDESTLPSQPRWPGQPDSALWAFPDIAAIGNPEDAVRAAIQMMFVLRRRLELFASLPLHGADRAAIRSDLRDLAHMR</sequence>
<dbReference type="EMBL" id="JXQQ01000049">
    <property type="protein sequence ID" value="KIQ28207.1"/>
    <property type="molecule type" value="Genomic_DNA"/>
</dbReference>
<dbReference type="SUPFAM" id="SSF52788">
    <property type="entry name" value="Phosphotyrosine protein phosphatases I"/>
    <property type="match status" value="1"/>
</dbReference>
<proteinExistence type="predicted"/>
<dbReference type="GO" id="GO:0046685">
    <property type="term" value="P:response to arsenic-containing substance"/>
    <property type="evidence" value="ECO:0007669"/>
    <property type="project" value="UniProtKB-KW"/>
</dbReference>
<dbReference type="PANTHER" id="PTHR43428:SF1">
    <property type="entry name" value="ARSENATE REDUCTASE"/>
    <property type="match status" value="1"/>
</dbReference>
<organism evidence="3 4">
    <name type="scientific">Variovorax paradoxus</name>
    <dbReference type="NCBI Taxonomy" id="34073"/>
    <lineage>
        <taxon>Bacteria</taxon>
        <taxon>Pseudomonadati</taxon>
        <taxon>Pseudomonadota</taxon>
        <taxon>Betaproteobacteria</taxon>
        <taxon>Burkholderiales</taxon>
        <taxon>Comamonadaceae</taxon>
        <taxon>Variovorax</taxon>
    </lineage>
</organism>
<dbReference type="AlphaFoldDB" id="A0A0D0KQ36"/>
<dbReference type="InterPro" id="IPR036196">
    <property type="entry name" value="Ptyr_pPase_sf"/>
</dbReference>
<evidence type="ECO:0000313" key="3">
    <source>
        <dbReference type="EMBL" id="KIQ28207.1"/>
    </source>
</evidence>
<dbReference type="InterPro" id="IPR023485">
    <property type="entry name" value="Ptyr_pPase"/>
</dbReference>
<comment type="caution">
    <text evidence="3">The sequence shown here is derived from an EMBL/GenBank/DDBJ whole genome shotgun (WGS) entry which is preliminary data.</text>
</comment>
<feature type="domain" description="Phosphotyrosine protein phosphatase I" evidence="2">
    <location>
        <begin position="5"/>
        <end position="143"/>
    </location>
</feature>
<reference evidence="3 4" key="1">
    <citation type="submission" date="2014-12" db="EMBL/GenBank/DDBJ databases">
        <title>16Stimator: statistical estimation of ribosomal gene copy numbers from draft genome assemblies.</title>
        <authorList>
            <person name="Perisin M.A."/>
            <person name="Vetter M."/>
            <person name="Gilbert J.A."/>
            <person name="Bergelson J."/>
        </authorList>
    </citation>
    <scope>NUCLEOTIDE SEQUENCE [LARGE SCALE GENOMIC DNA]</scope>
    <source>
        <strain evidence="3 4">MEDvA23</strain>
    </source>
</reference>
<dbReference type="RefSeq" id="WP_042580769.1">
    <property type="nucleotide sequence ID" value="NZ_JXQQ01000049.1"/>
</dbReference>
<evidence type="ECO:0000256" key="1">
    <source>
        <dbReference type="ARBA" id="ARBA00022849"/>
    </source>
</evidence>
<protein>
    <submittedName>
        <fullName evidence="3">Protein tyrosine phosphatase</fullName>
    </submittedName>
</protein>
<evidence type="ECO:0000313" key="4">
    <source>
        <dbReference type="Proteomes" id="UP000032067"/>
    </source>
</evidence>
<name>A0A0D0KQ36_VARPD</name>
<evidence type="ECO:0000259" key="2">
    <source>
        <dbReference type="SMART" id="SM00226"/>
    </source>
</evidence>